<organism evidence="2 3">
    <name type="scientific">Coptis chinensis</name>
    <dbReference type="NCBI Taxonomy" id="261450"/>
    <lineage>
        <taxon>Eukaryota</taxon>
        <taxon>Viridiplantae</taxon>
        <taxon>Streptophyta</taxon>
        <taxon>Embryophyta</taxon>
        <taxon>Tracheophyta</taxon>
        <taxon>Spermatophyta</taxon>
        <taxon>Magnoliopsida</taxon>
        <taxon>Ranunculales</taxon>
        <taxon>Ranunculaceae</taxon>
        <taxon>Coptidoideae</taxon>
        <taxon>Coptis</taxon>
    </lineage>
</organism>
<evidence type="ECO:0000313" key="3">
    <source>
        <dbReference type="Proteomes" id="UP000631114"/>
    </source>
</evidence>
<proteinExistence type="predicted"/>
<accession>A0A835H8H9</accession>
<reference evidence="2 3" key="1">
    <citation type="submission" date="2020-10" db="EMBL/GenBank/DDBJ databases">
        <title>The Coptis chinensis genome and diversification of protoberbering-type alkaloids.</title>
        <authorList>
            <person name="Wang B."/>
            <person name="Shu S."/>
            <person name="Song C."/>
            <person name="Liu Y."/>
        </authorList>
    </citation>
    <scope>NUCLEOTIDE SEQUENCE [LARGE SCALE GENOMIC DNA]</scope>
    <source>
        <strain evidence="2">HL-2020</strain>
        <tissue evidence="2">Leaf</tissue>
    </source>
</reference>
<dbReference type="EMBL" id="JADFTS010000008">
    <property type="protein sequence ID" value="KAF9593959.1"/>
    <property type="molecule type" value="Genomic_DNA"/>
</dbReference>
<sequence>MFEKQVNTFNNLTHKQALGNYEEKNGDGVMLVSLVITWEDSNSSSHGPEMVHGWVNTHREEEEPTEDFLNDENEPENGETGIQDMWRGAGHFDLNSSFLICSQHLNTASTPTTTIPPPTGVHELLECHVCTNSMYPPAYSLG</sequence>
<gene>
    <name evidence="2" type="ORF">IFM89_026455</name>
</gene>
<comment type="caution">
    <text evidence="2">The sequence shown here is derived from an EMBL/GenBank/DDBJ whole genome shotgun (WGS) entry which is preliminary data.</text>
</comment>
<feature type="compositionally biased region" description="Acidic residues" evidence="1">
    <location>
        <begin position="62"/>
        <end position="77"/>
    </location>
</feature>
<protein>
    <submittedName>
        <fullName evidence="2">Uncharacterized protein</fullName>
    </submittedName>
</protein>
<dbReference type="AlphaFoldDB" id="A0A835H8H9"/>
<feature type="region of interest" description="Disordered" evidence="1">
    <location>
        <begin position="58"/>
        <end position="79"/>
    </location>
</feature>
<evidence type="ECO:0000256" key="1">
    <source>
        <dbReference type="SAM" id="MobiDB-lite"/>
    </source>
</evidence>
<dbReference type="Proteomes" id="UP000631114">
    <property type="component" value="Unassembled WGS sequence"/>
</dbReference>
<keyword evidence="3" id="KW-1185">Reference proteome</keyword>
<name>A0A835H8H9_9MAGN</name>
<evidence type="ECO:0000313" key="2">
    <source>
        <dbReference type="EMBL" id="KAF9593959.1"/>
    </source>
</evidence>